<accession>M9R2Y7</accession>
<evidence type="ECO:0000256" key="1">
    <source>
        <dbReference type="ARBA" id="ARBA00023125"/>
    </source>
</evidence>
<dbReference type="InterPro" id="IPR010998">
    <property type="entry name" value="Integrase_recombinase_N"/>
</dbReference>
<dbReference type="Gene3D" id="1.10.150.130">
    <property type="match status" value="1"/>
</dbReference>
<keyword evidence="1" id="KW-0238">DNA-binding</keyword>
<name>M9R2Y7_9RHOB</name>
<reference evidence="3 4" key="1">
    <citation type="journal article" date="2013" name="PLoS ONE">
        <title>Poles Apart: Arctic and Antarctic Octadecabacter strains Share High Genome Plasticity and a New Type of Xanthorhodopsin.</title>
        <authorList>
            <person name="Vollmers J."/>
            <person name="Voget S."/>
            <person name="Dietrich S."/>
            <person name="Gollnow K."/>
            <person name="Smits M."/>
            <person name="Meyer K."/>
            <person name="Brinkhoff T."/>
            <person name="Simon M."/>
            <person name="Daniel R."/>
        </authorList>
    </citation>
    <scope>NUCLEOTIDE SEQUENCE [LARGE SCALE GENOMIC DNA]</scope>
    <source>
        <strain evidence="3 4">307</strain>
    </source>
</reference>
<evidence type="ECO:0000259" key="2">
    <source>
        <dbReference type="Pfam" id="PF22022"/>
    </source>
</evidence>
<protein>
    <recommendedName>
        <fullName evidence="2">Phage integrase central domain-containing protein</fullName>
    </recommendedName>
</protein>
<dbReference type="KEGG" id="oat:OAN307_c03710"/>
<keyword evidence="4" id="KW-1185">Reference proteome</keyword>
<gene>
    <name evidence="3" type="ORF">OAN307_c03710</name>
</gene>
<dbReference type="EMBL" id="CP003740">
    <property type="protein sequence ID" value="AGI66123.1"/>
    <property type="molecule type" value="Genomic_DNA"/>
</dbReference>
<dbReference type="HOGENOM" id="CLU_2771810_0_0_5"/>
<feature type="domain" description="Phage integrase central" evidence="2">
    <location>
        <begin position="16"/>
        <end position="63"/>
    </location>
</feature>
<dbReference type="STRING" id="391626.OAN307_c03710"/>
<dbReference type="InterPro" id="IPR053876">
    <property type="entry name" value="Phage_int_M"/>
</dbReference>
<dbReference type="GO" id="GO:0003677">
    <property type="term" value="F:DNA binding"/>
    <property type="evidence" value="ECO:0007669"/>
    <property type="project" value="UniProtKB-KW"/>
</dbReference>
<dbReference type="Pfam" id="PF22022">
    <property type="entry name" value="Phage_int_M"/>
    <property type="match status" value="1"/>
</dbReference>
<dbReference type="Proteomes" id="UP000005307">
    <property type="component" value="Chromosome"/>
</dbReference>
<evidence type="ECO:0000313" key="3">
    <source>
        <dbReference type="EMBL" id="AGI66123.1"/>
    </source>
</evidence>
<organism evidence="3 4">
    <name type="scientific">Octadecabacter antarcticus 307</name>
    <dbReference type="NCBI Taxonomy" id="391626"/>
    <lineage>
        <taxon>Bacteria</taxon>
        <taxon>Pseudomonadati</taxon>
        <taxon>Pseudomonadota</taxon>
        <taxon>Alphaproteobacteria</taxon>
        <taxon>Rhodobacterales</taxon>
        <taxon>Roseobacteraceae</taxon>
        <taxon>Octadecabacter</taxon>
    </lineage>
</organism>
<proteinExistence type="predicted"/>
<dbReference type="AlphaFoldDB" id="M9R2Y7"/>
<sequence>MVIGVTPPPVECCLKLVNCDFGRKPVIEITAPMIFNALRKVETKGHYETAHRLSARIGSVRSYQMNKTN</sequence>
<evidence type="ECO:0000313" key="4">
    <source>
        <dbReference type="Proteomes" id="UP000005307"/>
    </source>
</evidence>